<gene>
    <name evidence="3" type="ORF">K0B96_00685</name>
</gene>
<protein>
    <submittedName>
        <fullName evidence="3">ABC transporter substrate-binding protein</fullName>
    </submittedName>
</protein>
<dbReference type="EMBL" id="CP080507">
    <property type="protein sequence ID" value="QYM79164.1"/>
    <property type="molecule type" value="Genomic_DNA"/>
</dbReference>
<name>A0A8F9XLL8_9BACT</name>
<accession>A0A8F9XLL8</accession>
<evidence type="ECO:0000256" key="1">
    <source>
        <dbReference type="ARBA" id="ARBA00004418"/>
    </source>
</evidence>
<comment type="subcellular location">
    <subcellularLocation>
        <location evidence="1">Periplasm</location>
    </subcellularLocation>
</comment>
<evidence type="ECO:0000313" key="4">
    <source>
        <dbReference type="Proteomes" id="UP000825051"/>
    </source>
</evidence>
<dbReference type="KEGG" id="ole:K0B96_00685"/>
<proteinExistence type="inferred from homology"/>
<dbReference type="Proteomes" id="UP000825051">
    <property type="component" value="Chromosome"/>
</dbReference>
<dbReference type="CDD" id="cd14748">
    <property type="entry name" value="PBP2_UgpB"/>
    <property type="match status" value="1"/>
</dbReference>
<sequence length="466" mass="51748">MSLPRRACVCLAVGGLGGVGTPVLHAMAPPPDGRIHVTYWEKWTQFEERAIRAVIAEFERSQDRIAIDYLPVGLIDRKTIVATAGGDPPDIAGLWAPQVAAFADAGALESLDPYIEHDGLTPAQWLARYEPVYASICEHNGHVFAGISTPLVMTLHWNRTMFRAAGLDPDRPPRTLAEFNAYCRLLTKRDPRTGEILQMGFLPQEPGWWPGIFLRWFGGELWDAHGVTLAKDPHNLAAMEWVAGFTRDNGGPDAINTFAAGFGGMTSAQNPFYTGKIAMVFQGVWLNNYIRQYKPGLDFGVGPWPEAVPGVKDFAMVESDVLVIPRGAKHAAAAWEFIKFVNSHNPNARTRAELQGGELLCFMQEKNSPMRQWSPFFTEHHPHPYIKEFRTLAASPHAAFLGEVGIFPEYNRELATAFDRVRLLMATPGQALADAQARLDVAWARYRRSLERHGLLPQEMMAPATP</sequence>
<dbReference type="InterPro" id="IPR050490">
    <property type="entry name" value="Bact_solute-bd_prot1"/>
</dbReference>
<dbReference type="AlphaFoldDB" id="A0A8F9XLL8"/>
<reference evidence="3" key="1">
    <citation type="submission" date="2021-08" db="EMBL/GenBank/DDBJ databases">
        <title>Genome of a novel bacterium of the phylum Verrucomicrobia, Oleiharenicola sp. KSB-15.</title>
        <authorList>
            <person name="Chung J.-H."/>
            <person name="Ahn J.-H."/>
            <person name="Yoon Y."/>
            <person name="Kim D.-Y."/>
            <person name="An S.-H."/>
            <person name="Park I."/>
            <person name="Yeon J."/>
        </authorList>
    </citation>
    <scope>NUCLEOTIDE SEQUENCE</scope>
    <source>
        <strain evidence="3">KSB-15</strain>
    </source>
</reference>
<dbReference type="RefSeq" id="WP_220162672.1">
    <property type="nucleotide sequence ID" value="NZ_CP080507.1"/>
</dbReference>
<comment type="similarity">
    <text evidence="2">Belongs to the bacterial solute-binding protein 1 family.</text>
</comment>
<dbReference type="GO" id="GO:0042597">
    <property type="term" value="C:periplasmic space"/>
    <property type="evidence" value="ECO:0007669"/>
    <property type="project" value="UniProtKB-SubCell"/>
</dbReference>
<dbReference type="Gene3D" id="3.40.190.10">
    <property type="entry name" value="Periplasmic binding protein-like II"/>
    <property type="match status" value="2"/>
</dbReference>
<dbReference type="PANTHER" id="PTHR43649">
    <property type="entry name" value="ARABINOSE-BINDING PROTEIN-RELATED"/>
    <property type="match status" value="1"/>
</dbReference>
<dbReference type="InterPro" id="IPR006059">
    <property type="entry name" value="SBP"/>
</dbReference>
<keyword evidence="4" id="KW-1185">Reference proteome</keyword>
<organism evidence="3 4">
    <name type="scientific">Horticoccus luteus</name>
    <dbReference type="NCBI Taxonomy" id="2862869"/>
    <lineage>
        <taxon>Bacteria</taxon>
        <taxon>Pseudomonadati</taxon>
        <taxon>Verrucomicrobiota</taxon>
        <taxon>Opitutia</taxon>
        <taxon>Opitutales</taxon>
        <taxon>Opitutaceae</taxon>
        <taxon>Horticoccus</taxon>
    </lineage>
</organism>
<dbReference type="SUPFAM" id="SSF53850">
    <property type="entry name" value="Periplasmic binding protein-like II"/>
    <property type="match status" value="1"/>
</dbReference>
<evidence type="ECO:0000313" key="3">
    <source>
        <dbReference type="EMBL" id="QYM79164.1"/>
    </source>
</evidence>
<evidence type="ECO:0000256" key="2">
    <source>
        <dbReference type="ARBA" id="ARBA00008520"/>
    </source>
</evidence>
<dbReference type="Pfam" id="PF01547">
    <property type="entry name" value="SBP_bac_1"/>
    <property type="match status" value="1"/>
</dbReference>